<dbReference type="FunFam" id="1.25.40.10:FF:001630">
    <property type="entry name" value="Pentatricopeptide repeat-containing protein At5g43790"/>
    <property type="match status" value="1"/>
</dbReference>
<keyword evidence="1" id="KW-0677">Repeat</keyword>
<dbReference type="InterPro" id="IPR046848">
    <property type="entry name" value="E_motif"/>
</dbReference>
<dbReference type="PANTHER" id="PTHR47926">
    <property type="entry name" value="PENTATRICOPEPTIDE REPEAT-CONTAINING PROTEIN"/>
    <property type="match status" value="1"/>
</dbReference>
<accession>A0AAD9ZU82</accession>
<evidence type="ECO:0000313" key="4">
    <source>
        <dbReference type="Proteomes" id="UP001281410"/>
    </source>
</evidence>
<dbReference type="InterPro" id="IPR002885">
    <property type="entry name" value="PPR_rpt"/>
</dbReference>
<dbReference type="Gene3D" id="1.25.40.10">
    <property type="entry name" value="Tetratricopeptide repeat domain"/>
    <property type="match status" value="3"/>
</dbReference>
<dbReference type="GO" id="GO:0003723">
    <property type="term" value="F:RNA binding"/>
    <property type="evidence" value="ECO:0007669"/>
    <property type="project" value="InterPro"/>
</dbReference>
<evidence type="ECO:0000256" key="2">
    <source>
        <dbReference type="PROSITE-ProRule" id="PRU00708"/>
    </source>
</evidence>
<gene>
    <name evidence="3" type="ORF">Dsin_029708</name>
</gene>
<dbReference type="InterPro" id="IPR046960">
    <property type="entry name" value="PPR_At4g14850-like_plant"/>
</dbReference>
<dbReference type="InterPro" id="IPR011990">
    <property type="entry name" value="TPR-like_helical_dom_sf"/>
</dbReference>
<dbReference type="PROSITE" id="PS51375">
    <property type="entry name" value="PPR"/>
    <property type="match status" value="1"/>
</dbReference>
<reference evidence="3" key="1">
    <citation type="journal article" date="2023" name="Plant J.">
        <title>Genome sequences and population genomics provide insights into the demographic history, inbreeding, and mutation load of two 'living fossil' tree species of Dipteronia.</title>
        <authorList>
            <person name="Feng Y."/>
            <person name="Comes H.P."/>
            <person name="Chen J."/>
            <person name="Zhu S."/>
            <person name="Lu R."/>
            <person name="Zhang X."/>
            <person name="Li P."/>
            <person name="Qiu J."/>
            <person name="Olsen K.M."/>
            <person name="Qiu Y."/>
        </authorList>
    </citation>
    <scope>NUCLEOTIDE SEQUENCE</scope>
    <source>
        <strain evidence="3">NBL</strain>
    </source>
</reference>
<dbReference type="Pfam" id="PF20431">
    <property type="entry name" value="E_motif"/>
    <property type="match status" value="1"/>
</dbReference>
<proteinExistence type="predicted"/>
<evidence type="ECO:0008006" key="5">
    <source>
        <dbReference type="Google" id="ProtNLM"/>
    </source>
</evidence>
<dbReference type="AlphaFoldDB" id="A0AAD9ZU82"/>
<dbReference type="Pfam" id="PF01535">
    <property type="entry name" value="PPR"/>
    <property type="match status" value="2"/>
</dbReference>
<dbReference type="FunFam" id="1.25.40.10:FF:000242">
    <property type="entry name" value="Pentatricopeptide repeat-containing protein"/>
    <property type="match status" value="1"/>
</dbReference>
<dbReference type="GO" id="GO:0009451">
    <property type="term" value="P:RNA modification"/>
    <property type="evidence" value="ECO:0007669"/>
    <property type="project" value="InterPro"/>
</dbReference>
<organism evidence="3 4">
    <name type="scientific">Dipteronia sinensis</name>
    <dbReference type="NCBI Taxonomy" id="43782"/>
    <lineage>
        <taxon>Eukaryota</taxon>
        <taxon>Viridiplantae</taxon>
        <taxon>Streptophyta</taxon>
        <taxon>Embryophyta</taxon>
        <taxon>Tracheophyta</taxon>
        <taxon>Spermatophyta</taxon>
        <taxon>Magnoliopsida</taxon>
        <taxon>eudicotyledons</taxon>
        <taxon>Gunneridae</taxon>
        <taxon>Pentapetalae</taxon>
        <taxon>rosids</taxon>
        <taxon>malvids</taxon>
        <taxon>Sapindales</taxon>
        <taxon>Sapindaceae</taxon>
        <taxon>Hippocastanoideae</taxon>
        <taxon>Acereae</taxon>
        <taxon>Dipteronia</taxon>
    </lineage>
</organism>
<keyword evidence="4" id="KW-1185">Reference proteome</keyword>
<dbReference type="Proteomes" id="UP001281410">
    <property type="component" value="Unassembled WGS sequence"/>
</dbReference>
<evidence type="ECO:0000313" key="3">
    <source>
        <dbReference type="EMBL" id="KAK3190147.1"/>
    </source>
</evidence>
<dbReference type="NCBIfam" id="TIGR00756">
    <property type="entry name" value="PPR"/>
    <property type="match status" value="1"/>
</dbReference>
<protein>
    <recommendedName>
        <fullName evidence="5">Pentatricopeptide repeat-containing protein</fullName>
    </recommendedName>
</protein>
<name>A0AAD9ZU82_9ROSI</name>
<comment type="caution">
    <text evidence="3">The sequence shown here is derived from an EMBL/GenBank/DDBJ whole genome shotgun (WGS) entry which is preliminary data.</text>
</comment>
<dbReference type="EMBL" id="JANJYJ010000009">
    <property type="protein sequence ID" value="KAK3190147.1"/>
    <property type="molecule type" value="Genomic_DNA"/>
</dbReference>
<evidence type="ECO:0000256" key="1">
    <source>
        <dbReference type="ARBA" id="ARBA00022737"/>
    </source>
</evidence>
<sequence>MKSANPIFTHPAIQLLSKCKTLNTLKQVHGHMITTGLAHHTYPLNKILHSSSVLELTYAHTIFDHIQNPTVFLFNTLISSIITNHRSQTHLAFSLYNRIILSGDDKLKPNCFTYPSLFKACRSQPWVRYGSVLHAHVLKFLEPGCDRFVQASLLNFYANCGKLGVARYLFDQINKPDLATWNSLLTAHARNASASVGGINDTDSCLSLEVFRLFNEMQNSLIMPNEITLVVLISACADLGALYQGMWAHAYVIRRGLKLNCYVVTSLINMYLKCGCLGLAYQTFDKLPQRDTSCYNAMIGGFAIHGYGQKALQIYEKMRIVGVLPDNVTFNVSMFACSGVGLVDEGCKVFESIKEVYGIEPTLEHYGYLVDLLARAGRLQDAEKRIKEMPMKPNATLWRSLYAGARIHGNVAIEKVALKHLLELEPETSDNYVFFSNMYARVNKWEYVNRVRKAGT</sequence>
<feature type="repeat" description="PPR" evidence="2">
    <location>
        <begin position="291"/>
        <end position="325"/>
    </location>
</feature>
<dbReference type="Pfam" id="PF13041">
    <property type="entry name" value="PPR_2"/>
    <property type="match status" value="1"/>
</dbReference>
<dbReference type="PANTHER" id="PTHR47926:SF450">
    <property type="entry name" value="DYW DOMAIN-CONTAINING PROTEIN"/>
    <property type="match status" value="1"/>
</dbReference>